<dbReference type="CDD" id="cd00761">
    <property type="entry name" value="Glyco_tranf_GTA_type"/>
    <property type="match status" value="1"/>
</dbReference>
<evidence type="ECO:0000313" key="3">
    <source>
        <dbReference type="Proteomes" id="UP001589750"/>
    </source>
</evidence>
<dbReference type="InterPro" id="IPR001173">
    <property type="entry name" value="Glyco_trans_2-like"/>
</dbReference>
<feature type="domain" description="Glycosyltransferase 2-like" evidence="1">
    <location>
        <begin position="46"/>
        <end position="167"/>
    </location>
</feature>
<dbReference type="GO" id="GO:0016757">
    <property type="term" value="F:glycosyltransferase activity"/>
    <property type="evidence" value="ECO:0007669"/>
    <property type="project" value="UniProtKB-KW"/>
</dbReference>
<dbReference type="PANTHER" id="PTHR43646:SF3">
    <property type="entry name" value="SLR1566 PROTEIN"/>
    <property type="match status" value="1"/>
</dbReference>
<keyword evidence="2" id="KW-0328">Glycosyltransferase</keyword>
<dbReference type="SUPFAM" id="SSF53448">
    <property type="entry name" value="Nucleotide-diphospho-sugar transferases"/>
    <property type="match status" value="1"/>
</dbReference>
<reference evidence="2 3" key="1">
    <citation type="submission" date="2024-09" db="EMBL/GenBank/DDBJ databases">
        <authorList>
            <person name="Sun Q."/>
            <person name="Mori K."/>
        </authorList>
    </citation>
    <scope>NUCLEOTIDE SEQUENCE [LARGE SCALE GENOMIC DNA]</scope>
    <source>
        <strain evidence="2 3">JCM 9626</strain>
    </source>
</reference>
<dbReference type="Gene3D" id="3.90.550.10">
    <property type="entry name" value="Spore Coat Polysaccharide Biosynthesis Protein SpsA, Chain A"/>
    <property type="match status" value="1"/>
</dbReference>
<dbReference type="EMBL" id="JBHMDG010000015">
    <property type="protein sequence ID" value="MFB9313964.1"/>
    <property type="molecule type" value="Genomic_DNA"/>
</dbReference>
<dbReference type="RefSeq" id="WP_211350721.1">
    <property type="nucleotide sequence ID" value="NZ_JBHMDG010000015.1"/>
</dbReference>
<proteinExistence type="predicted"/>
<name>A0ABV5KB54_9ACTN</name>
<dbReference type="InterPro" id="IPR029044">
    <property type="entry name" value="Nucleotide-diphossugar_trans"/>
</dbReference>
<dbReference type="PANTHER" id="PTHR43646">
    <property type="entry name" value="GLYCOSYLTRANSFERASE"/>
    <property type="match status" value="1"/>
</dbReference>
<keyword evidence="2" id="KW-0808">Transferase</keyword>
<dbReference type="Proteomes" id="UP001589750">
    <property type="component" value="Unassembled WGS sequence"/>
</dbReference>
<dbReference type="EC" id="2.4.-.-" evidence="2"/>
<comment type="caution">
    <text evidence="2">The sequence shown here is derived from an EMBL/GenBank/DDBJ whole genome shotgun (WGS) entry which is preliminary data.</text>
</comment>
<organism evidence="2 3">
    <name type="scientific">Nocardioides plantarum</name>
    <dbReference type="NCBI Taxonomy" id="29299"/>
    <lineage>
        <taxon>Bacteria</taxon>
        <taxon>Bacillati</taxon>
        <taxon>Actinomycetota</taxon>
        <taxon>Actinomycetes</taxon>
        <taxon>Propionibacteriales</taxon>
        <taxon>Nocardioidaceae</taxon>
        <taxon>Nocardioides</taxon>
    </lineage>
</organism>
<keyword evidence="3" id="KW-1185">Reference proteome</keyword>
<accession>A0ABV5KB54</accession>
<evidence type="ECO:0000313" key="2">
    <source>
        <dbReference type="EMBL" id="MFB9313964.1"/>
    </source>
</evidence>
<gene>
    <name evidence="2" type="ORF">ACFFRI_12995</name>
</gene>
<protein>
    <submittedName>
        <fullName evidence="2">Glycosyltransferase</fullName>
        <ecNumber evidence="2">2.4.-.-</ecNumber>
    </submittedName>
</protein>
<sequence length="377" mass="39260">MRTVGGAVVATGTGLALASLGLTLDNLRRVRDADPVAVPEPESIAVLVPVRDEVDTVESCLRHVRAAAARWPGPVQVVVLDDGSTDGTTQVLARLADDLVTVLPGRPTPPGWLGKPWACQQLARHATGSGARALVFVDADVTLLPRALTATVALLRETGLDLVCPYPRQEAGGAAERLVQPLLQWSWMSTLPLGLAETSPRPSLAAANGQLLAVDTATYWRAGGHAAVRGEVLEDIALLRAVKAAGGHGTVAEGSRVASCRMYDGWAALRPGYTKSLWAAFGSPAGAVGVGTLLTVAHVVPAAAALRGSRVGLLGYLASVVSRALVAGRTGGRVGDAWLHPVSVLTLLGLTADSFRLRRRGALRWKGRAVDVSRSAR</sequence>
<dbReference type="Pfam" id="PF00535">
    <property type="entry name" value="Glycos_transf_2"/>
    <property type="match status" value="1"/>
</dbReference>
<evidence type="ECO:0000259" key="1">
    <source>
        <dbReference type="Pfam" id="PF00535"/>
    </source>
</evidence>